<evidence type="ECO:0000313" key="3">
    <source>
        <dbReference type="Proteomes" id="UP001497623"/>
    </source>
</evidence>
<proteinExistence type="predicted"/>
<name>A0AAV2SKX6_MEGNR</name>
<dbReference type="EMBL" id="CAXKWB010081160">
    <property type="protein sequence ID" value="CAL4205647.1"/>
    <property type="molecule type" value="Genomic_DNA"/>
</dbReference>
<feature type="region of interest" description="Disordered" evidence="1">
    <location>
        <begin position="1"/>
        <end position="150"/>
    </location>
</feature>
<feature type="non-terminal residue" evidence="2">
    <location>
        <position position="150"/>
    </location>
</feature>
<dbReference type="Proteomes" id="UP001497623">
    <property type="component" value="Unassembled WGS sequence"/>
</dbReference>
<evidence type="ECO:0000256" key="1">
    <source>
        <dbReference type="SAM" id="MobiDB-lite"/>
    </source>
</evidence>
<comment type="caution">
    <text evidence="2">The sequence shown here is derived from an EMBL/GenBank/DDBJ whole genome shotgun (WGS) entry which is preliminary data.</text>
</comment>
<feature type="compositionally biased region" description="Basic and acidic residues" evidence="1">
    <location>
        <begin position="112"/>
        <end position="121"/>
    </location>
</feature>
<feature type="compositionally biased region" description="Polar residues" evidence="1">
    <location>
        <begin position="1"/>
        <end position="16"/>
    </location>
</feature>
<evidence type="ECO:0000313" key="2">
    <source>
        <dbReference type="EMBL" id="CAL4205647.1"/>
    </source>
</evidence>
<gene>
    <name evidence="2" type="ORF">MNOR_LOCUS37943</name>
</gene>
<sequence length="150" mass="17039">SSSTSFSYTIPYSHYSNIDEKRPNSGTPGIPQRRPASAIGHDAFQYALNRPRKKAVLSASRPREPPVSNFRNYKVKQLKSSTPAGTGHEGYASSTTKHRGGDSDEDDDEQRPDEQRRRGETPPHYTEQGHHHAAKQTTKELRNYRYFHKT</sequence>
<organism evidence="2 3">
    <name type="scientific">Meganyctiphanes norvegica</name>
    <name type="common">Northern krill</name>
    <name type="synonym">Thysanopoda norvegica</name>
    <dbReference type="NCBI Taxonomy" id="48144"/>
    <lineage>
        <taxon>Eukaryota</taxon>
        <taxon>Metazoa</taxon>
        <taxon>Ecdysozoa</taxon>
        <taxon>Arthropoda</taxon>
        <taxon>Crustacea</taxon>
        <taxon>Multicrustacea</taxon>
        <taxon>Malacostraca</taxon>
        <taxon>Eumalacostraca</taxon>
        <taxon>Eucarida</taxon>
        <taxon>Euphausiacea</taxon>
        <taxon>Euphausiidae</taxon>
        <taxon>Meganyctiphanes</taxon>
    </lineage>
</organism>
<keyword evidence="3" id="KW-1185">Reference proteome</keyword>
<accession>A0AAV2SKX6</accession>
<dbReference type="AlphaFoldDB" id="A0AAV2SKX6"/>
<feature type="non-terminal residue" evidence="2">
    <location>
        <position position="1"/>
    </location>
</feature>
<reference evidence="2 3" key="1">
    <citation type="submission" date="2024-05" db="EMBL/GenBank/DDBJ databases">
        <authorList>
            <person name="Wallberg A."/>
        </authorList>
    </citation>
    <scope>NUCLEOTIDE SEQUENCE [LARGE SCALE GENOMIC DNA]</scope>
</reference>
<protein>
    <submittedName>
        <fullName evidence="2">Uncharacterized protein</fullName>
    </submittedName>
</protein>